<comment type="caution">
    <text evidence="5">The sequence shown here is derived from an EMBL/GenBank/DDBJ whole genome shotgun (WGS) entry which is preliminary data.</text>
</comment>
<evidence type="ECO:0000256" key="2">
    <source>
        <dbReference type="ARBA" id="ARBA00022619"/>
    </source>
</evidence>
<organism evidence="5">
    <name type="scientific">marine sediment metagenome</name>
    <dbReference type="NCBI Taxonomy" id="412755"/>
    <lineage>
        <taxon>unclassified sequences</taxon>
        <taxon>metagenomes</taxon>
        <taxon>ecological metagenomes</taxon>
    </lineage>
</organism>
<proteinExistence type="predicted"/>
<dbReference type="InterPro" id="IPR032677">
    <property type="entry name" value="GTP_cyclohydro_II"/>
</dbReference>
<evidence type="ECO:0000256" key="3">
    <source>
        <dbReference type="ARBA" id="ARBA00022723"/>
    </source>
</evidence>
<gene>
    <name evidence="5" type="ORF">S01H1_41792</name>
</gene>
<keyword evidence="2" id="KW-0686">Riboflavin biosynthesis</keyword>
<evidence type="ECO:0000256" key="1">
    <source>
        <dbReference type="ARBA" id="ARBA00005104"/>
    </source>
</evidence>
<reference evidence="5" key="1">
    <citation type="journal article" date="2014" name="Front. Microbiol.">
        <title>High frequency of phylogenetically diverse reductive dehalogenase-homologous genes in deep subseafloor sedimentary metagenomes.</title>
        <authorList>
            <person name="Kawai M."/>
            <person name="Futagami T."/>
            <person name="Toyoda A."/>
            <person name="Takaki Y."/>
            <person name="Nishi S."/>
            <person name="Hori S."/>
            <person name="Arai W."/>
            <person name="Tsubouchi T."/>
            <person name="Morono Y."/>
            <person name="Uchiyama I."/>
            <person name="Ito T."/>
            <person name="Fujiyama A."/>
            <person name="Inagaki F."/>
            <person name="Takami H."/>
        </authorList>
    </citation>
    <scope>NUCLEOTIDE SEQUENCE</scope>
    <source>
        <strain evidence="5">Expedition CK06-06</strain>
    </source>
</reference>
<feature type="domain" description="GTP cyclohydrolase II" evidence="4">
    <location>
        <begin position="2"/>
        <end position="125"/>
    </location>
</feature>
<name>X0U771_9ZZZZ</name>
<dbReference type="GO" id="GO:0009231">
    <property type="term" value="P:riboflavin biosynthetic process"/>
    <property type="evidence" value="ECO:0007669"/>
    <property type="project" value="UniProtKB-KW"/>
</dbReference>
<comment type="pathway">
    <text evidence="1">Cofactor biosynthesis; riboflavin biosynthesis.</text>
</comment>
<dbReference type="GO" id="GO:0005829">
    <property type="term" value="C:cytosol"/>
    <property type="evidence" value="ECO:0007669"/>
    <property type="project" value="TreeGrafter"/>
</dbReference>
<dbReference type="EMBL" id="BARS01026525">
    <property type="protein sequence ID" value="GAG01619.1"/>
    <property type="molecule type" value="Genomic_DNA"/>
</dbReference>
<sequence>GDLNAPGPVLVRVHVVNVLEDLLGVGEAGKAGTQIENVLRAIDQEGRGVVVLIRDLRPRSLSERINQRSQAAKAAVGARERRQVEIGVGSQILRELGVTDMVLLTNKPAHVYVGLEGFGLRIVGTRGIE</sequence>
<dbReference type="Gene3D" id="3.40.50.10990">
    <property type="entry name" value="GTP cyclohydrolase II"/>
    <property type="match status" value="1"/>
</dbReference>
<accession>X0U771</accession>
<evidence type="ECO:0000313" key="5">
    <source>
        <dbReference type="EMBL" id="GAG01619.1"/>
    </source>
</evidence>
<feature type="non-terminal residue" evidence="5">
    <location>
        <position position="1"/>
    </location>
</feature>
<dbReference type="GO" id="GO:0008686">
    <property type="term" value="F:3,4-dihydroxy-2-butanone-4-phosphate synthase activity"/>
    <property type="evidence" value="ECO:0007669"/>
    <property type="project" value="TreeGrafter"/>
</dbReference>
<dbReference type="InterPro" id="IPR036144">
    <property type="entry name" value="RibA-like_sf"/>
</dbReference>
<evidence type="ECO:0000259" key="4">
    <source>
        <dbReference type="Pfam" id="PF00925"/>
    </source>
</evidence>
<dbReference type="GO" id="GO:0046872">
    <property type="term" value="F:metal ion binding"/>
    <property type="evidence" value="ECO:0007669"/>
    <property type="project" value="UniProtKB-KW"/>
</dbReference>
<protein>
    <recommendedName>
        <fullName evidence="4">GTP cyclohydrolase II domain-containing protein</fullName>
    </recommendedName>
</protein>
<dbReference type="Pfam" id="PF00925">
    <property type="entry name" value="GTP_cyclohydro2"/>
    <property type="match status" value="1"/>
</dbReference>
<dbReference type="PANTHER" id="PTHR21327">
    <property type="entry name" value="GTP CYCLOHYDROLASE II-RELATED"/>
    <property type="match status" value="1"/>
</dbReference>
<keyword evidence="3" id="KW-0479">Metal-binding</keyword>
<dbReference type="AlphaFoldDB" id="X0U771"/>
<dbReference type="SUPFAM" id="SSF142695">
    <property type="entry name" value="RibA-like"/>
    <property type="match status" value="1"/>
</dbReference>
<dbReference type="PANTHER" id="PTHR21327:SF18">
    <property type="entry name" value="3,4-DIHYDROXY-2-BUTANONE 4-PHOSPHATE SYNTHASE"/>
    <property type="match status" value="1"/>
</dbReference>